<evidence type="ECO:0000259" key="1">
    <source>
        <dbReference type="Pfam" id="PF08388"/>
    </source>
</evidence>
<protein>
    <submittedName>
        <fullName evidence="2">Group II intron, maturase-specific domain protein</fullName>
    </submittedName>
</protein>
<dbReference type="EMBL" id="ANOF01000177">
    <property type="protein sequence ID" value="EMI23973.1"/>
    <property type="molecule type" value="Genomic_DNA"/>
</dbReference>
<organism evidence="2 3">
    <name type="scientific">Rhodopirellula europaea SH398</name>
    <dbReference type="NCBI Taxonomy" id="1263868"/>
    <lineage>
        <taxon>Bacteria</taxon>
        <taxon>Pseudomonadati</taxon>
        <taxon>Planctomycetota</taxon>
        <taxon>Planctomycetia</taxon>
        <taxon>Pirellulales</taxon>
        <taxon>Pirellulaceae</taxon>
        <taxon>Rhodopirellula</taxon>
    </lineage>
</organism>
<evidence type="ECO:0000313" key="3">
    <source>
        <dbReference type="Proteomes" id="UP000011996"/>
    </source>
</evidence>
<dbReference type="Pfam" id="PF08388">
    <property type="entry name" value="GIIM"/>
    <property type="match status" value="1"/>
</dbReference>
<gene>
    <name evidence="2" type="ORF">RESH_05509</name>
</gene>
<evidence type="ECO:0000313" key="2">
    <source>
        <dbReference type="EMBL" id="EMI23973.1"/>
    </source>
</evidence>
<sequence>MVDTIRRLTPRKSGQSLEATIAQINRVTVGWFSYFRHCTWNIFDKYDGMVRKRLRRQLLKRHRRNPKRLCRTHRWPNAYFSERGYRSLRLAHSAYVQSLDGNH</sequence>
<dbReference type="PATRIC" id="fig|1263868.3.peg.5971"/>
<feature type="domain" description="Group II intron maturase-specific" evidence="1">
    <location>
        <begin position="1"/>
        <end position="75"/>
    </location>
</feature>
<dbReference type="AlphaFoldDB" id="M5RX93"/>
<dbReference type="InterPro" id="IPR013597">
    <property type="entry name" value="Mat_intron_G2"/>
</dbReference>
<name>M5RX93_9BACT</name>
<reference evidence="2 3" key="1">
    <citation type="journal article" date="2013" name="Mar. Genomics">
        <title>Expression of sulfatases in Rhodopirellula baltica and the diversity of sulfatases in the genus Rhodopirellula.</title>
        <authorList>
            <person name="Wegner C.E."/>
            <person name="Richter-Heitmann T."/>
            <person name="Klindworth A."/>
            <person name="Klockow C."/>
            <person name="Richter M."/>
            <person name="Achstetter T."/>
            <person name="Glockner F.O."/>
            <person name="Harder J."/>
        </authorList>
    </citation>
    <scope>NUCLEOTIDE SEQUENCE [LARGE SCALE GENOMIC DNA]</scope>
    <source>
        <strain evidence="2 3">SH398</strain>
    </source>
</reference>
<dbReference type="Proteomes" id="UP000011996">
    <property type="component" value="Unassembled WGS sequence"/>
</dbReference>
<accession>M5RX93</accession>
<comment type="caution">
    <text evidence="2">The sequence shown here is derived from an EMBL/GenBank/DDBJ whole genome shotgun (WGS) entry which is preliminary data.</text>
</comment>
<proteinExistence type="predicted"/>